<sequence>MPWRNTGWLQEALLAVTLAGAVFMGFIAKIAAEIKSGERDKFFTKRLLLDVPALIVMCVIAAGLNIWFGLDGWPSTSVAVVCGWAGPRSIDVMIMAFADRVRGGKP</sequence>
<name>A0A7Z0SPF5_9GAMM</name>
<dbReference type="EMBL" id="JACCGK010000016">
    <property type="protein sequence ID" value="NYT74243.1"/>
    <property type="molecule type" value="Genomic_DNA"/>
</dbReference>
<feature type="transmembrane region" description="Helical" evidence="1">
    <location>
        <begin position="12"/>
        <end position="31"/>
    </location>
</feature>
<dbReference type="Proteomes" id="UP000520876">
    <property type="component" value="Unassembled WGS sequence"/>
</dbReference>
<organism evidence="2 3">
    <name type="scientific">Vreelandella sedimenti</name>
    <dbReference type="NCBI Taxonomy" id="2729618"/>
    <lineage>
        <taxon>Bacteria</taxon>
        <taxon>Pseudomonadati</taxon>
        <taxon>Pseudomonadota</taxon>
        <taxon>Gammaproteobacteria</taxon>
        <taxon>Oceanospirillales</taxon>
        <taxon>Halomonadaceae</taxon>
        <taxon>Vreelandella</taxon>
    </lineage>
</organism>
<dbReference type="AlphaFoldDB" id="A0A7Z0SPF5"/>
<gene>
    <name evidence="2" type="ORF">HZU72_17675</name>
</gene>
<keyword evidence="1" id="KW-0812">Transmembrane</keyword>
<keyword evidence="1" id="KW-1133">Transmembrane helix</keyword>
<evidence type="ECO:0000313" key="2">
    <source>
        <dbReference type="EMBL" id="NYT74243.1"/>
    </source>
</evidence>
<keyword evidence="1" id="KW-0472">Membrane</keyword>
<evidence type="ECO:0008006" key="4">
    <source>
        <dbReference type="Google" id="ProtNLM"/>
    </source>
</evidence>
<accession>A0A7Z0SPF5</accession>
<protein>
    <recommendedName>
        <fullName evidence="4">Holin</fullName>
    </recommendedName>
</protein>
<evidence type="ECO:0000256" key="1">
    <source>
        <dbReference type="SAM" id="Phobius"/>
    </source>
</evidence>
<feature type="transmembrane region" description="Helical" evidence="1">
    <location>
        <begin position="51"/>
        <end position="70"/>
    </location>
</feature>
<keyword evidence="3" id="KW-1185">Reference proteome</keyword>
<dbReference type="RefSeq" id="WP_180094475.1">
    <property type="nucleotide sequence ID" value="NZ_JACCGK010000016.1"/>
</dbReference>
<proteinExistence type="predicted"/>
<comment type="caution">
    <text evidence="2">The sequence shown here is derived from an EMBL/GenBank/DDBJ whole genome shotgun (WGS) entry which is preliminary data.</text>
</comment>
<evidence type="ECO:0000313" key="3">
    <source>
        <dbReference type="Proteomes" id="UP000520876"/>
    </source>
</evidence>
<reference evidence="2 3" key="1">
    <citation type="submission" date="2020-07" db="EMBL/GenBank/DDBJ databases">
        <title>Halomonas sp. QX-2 draft genome sequence.</title>
        <authorList>
            <person name="Qiu X."/>
        </authorList>
    </citation>
    <scope>NUCLEOTIDE SEQUENCE [LARGE SCALE GENOMIC DNA]</scope>
    <source>
        <strain evidence="2 3">QX-2</strain>
    </source>
</reference>